<comment type="caution">
    <text evidence="1">The sequence shown here is derived from an EMBL/GenBank/DDBJ whole genome shotgun (WGS) entry which is preliminary data.</text>
</comment>
<accession>A0ACC1RPS1</accession>
<name>A0ACC1RPS1_9APHY</name>
<protein>
    <submittedName>
        <fullName evidence="1">Uncharacterized protein</fullName>
    </submittedName>
</protein>
<keyword evidence="2" id="KW-1185">Reference proteome</keyword>
<organism evidence="1 2">
    <name type="scientific">Phlebia brevispora</name>
    <dbReference type="NCBI Taxonomy" id="194682"/>
    <lineage>
        <taxon>Eukaryota</taxon>
        <taxon>Fungi</taxon>
        <taxon>Dikarya</taxon>
        <taxon>Basidiomycota</taxon>
        <taxon>Agaricomycotina</taxon>
        <taxon>Agaricomycetes</taxon>
        <taxon>Polyporales</taxon>
        <taxon>Meruliaceae</taxon>
        <taxon>Phlebia</taxon>
    </lineage>
</organism>
<evidence type="ECO:0000313" key="1">
    <source>
        <dbReference type="EMBL" id="KAJ3523010.1"/>
    </source>
</evidence>
<gene>
    <name evidence="1" type="ORF">NM688_g8793</name>
</gene>
<dbReference type="EMBL" id="JANHOG010002478">
    <property type="protein sequence ID" value="KAJ3523010.1"/>
    <property type="molecule type" value="Genomic_DNA"/>
</dbReference>
<evidence type="ECO:0000313" key="2">
    <source>
        <dbReference type="Proteomes" id="UP001148662"/>
    </source>
</evidence>
<proteinExistence type="predicted"/>
<reference evidence="1" key="1">
    <citation type="submission" date="2022-07" db="EMBL/GenBank/DDBJ databases">
        <title>Genome Sequence of Phlebia brevispora.</title>
        <authorList>
            <person name="Buettner E."/>
        </authorList>
    </citation>
    <scope>NUCLEOTIDE SEQUENCE</scope>
    <source>
        <strain evidence="1">MPL23</strain>
    </source>
</reference>
<dbReference type="Proteomes" id="UP001148662">
    <property type="component" value="Unassembled WGS sequence"/>
</dbReference>
<sequence length="298" mass="32606">MMDAESSAHNHKDFLNAFFQPDQPPSRRHSIPAADIYLSQESQQQSALMNPQQQGMPSPGVGMDVLEGLMGMQERGGQPGVPAGGQPTPQMLMEHQMRLNQLQQLYQLQTQIFQQQVRHSSFIGSECSCSASTADIPGMQPVLTLPMMQIELLSGQSGFGSLPLMLDRSRDPQSQQQQYLPTPAQSTELPPQPSPNFVPPMLLQSTEQNASNMPGQSQQNFLAQHVIPPAPHSAPANIVFQNIQSPYPLPSPADLDFDEMSPLTSPWLGAYNTNQSPTNNASRSIPQGTGRRASGRRL</sequence>